<proteinExistence type="inferred from homology"/>
<dbReference type="Pfam" id="PF09587">
    <property type="entry name" value="PGA_cap"/>
    <property type="match status" value="1"/>
</dbReference>
<dbReference type="EMBL" id="JAMBOL010000001">
    <property type="protein sequence ID" value="MCM3712811.1"/>
    <property type="molecule type" value="Genomic_DNA"/>
</dbReference>
<comment type="caution">
    <text evidence="3">The sequence shown here is derived from an EMBL/GenBank/DDBJ whole genome shotgun (WGS) entry which is preliminary data.</text>
</comment>
<organism evidence="3 4">
    <name type="scientific">Halalkalibacter oceani</name>
    <dbReference type="NCBI Taxonomy" id="1653776"/>
    <lineage>
        <taxon>Bacteria</taxon>
        <taxon>Bacillati</taxon>
        <taxon>Bacillota</taxon>
        <taxon>Bacilli</taxon>
        <taxon>Bacillales</taxon>
        <taxon>Bacillaceae</taxon>
        <taxon>Halalkalibacter</taxon>
    </lineage>
</organism>
<gene>
    <name evidence="3" type="ORF">M3202_01835</name>
</gene>
<dbReference type="AlphaFoldDB" id="A0A9X2DL93"/>
<dbReference type="Proteomes" id="UP001139179">
    <property type="component" value="Unassembled WGS sequence"/>
</dbReference>
<dbReference type="InterPro" id="IPR052169">
    <property type="entry name" value="CW_Biosynth-Accessory"/>
</dbReference>
<reference evidence="3" key="1">
    <citation type="submission" date="2022-05" db="EMBL/GenBank/DDBJ databases">
        <title>Comparative Genomics of Spacecraft Associated Microbes.</title>
        <authorList>
            <person name="Tran M.T."/>
            <person name="Wright A."/>
            <person name="Seuylemezian A."/>
            <person name="Eisen J."/>
            <person name="Coil D."/>
        </authorList>
    </citation>
    <scope>NUCLEOTIDE SEQUENCE</scope>
    <source>
        <strain evidence="3">214.1.1</strain>
    </source>
</reference>
<comment type="similarity">
    <text evidence="1">Belongs to the CapA family.</text>
</comment>
<protein>
    <submittedName>
        <fullName evidence="3">CapA family protein</fullName>
    </submittedName>
</protein>
<dbReference type="InterPro" id="IPR029052">
    <property type="entry name" value="Metallo-depent_PP-like"/>
</dbReference>
<dbReference type="RefSeq" id="WP_251221803.1">
    <property type="nucleotide sequence ID" value="NZ_JAMBOL010000001.1"/>
</dbReference>
<evidence type="ECO:0000313" key="4">
    <source>
        <dbReference type="Proteomes" id="UP001139179"/>
    </source>
</evidence>
<dbReference type="CDD" id="cd07381">
    <property type="entry name" value="MPP_CapA"/>
    <property type="match status" value="1"/>
</dbReference>
<keyword evidence="4" id="KW-1185">Reference proteome</keyword>
<evidence type="ECO:0000313" key="3">
    <source>
        <dbReference type="EMBL" id="MCM3712811.1"/>
    </source>
</evidence>
<sequence>MVSFVATGDSFITRKIADRGSSFTELAALLNSADVRFTNLETTTHHAEGVPAAVSGGTWAMSPPYVLRELKDYGFNLIAWANNHTLDYSHGGLRATETYLNEHEFVHAGVGENLAKASEPRYLETPSGRVALIAATSSFHESAAAGEQRPDMVGRPGVNPLRYHTVHHITREKMNELKRIADTVDINAERNIRIKNGYEVAKRDGTFPFGQYLFKESEQEGKATAPNAEDVERITKAISEAKRQADYVLLSIHAHEMKGESKELPADFLETFARLCIDAGAHAVIGHGPHIIRAIEIYKNRPIFYSLGNFIFQNETVTHLPDDFYKKYGLSHANTVADALDARSLQNTRGYVTQPEIWASYLPYWKMENGEVKELMLYPLELGFEKTRYNKGNPAIDRNKEILLTLKELSKPYGTEIEIEDEVGRVVLKASALV</sequence>
<accession>A0A9X2DL93</accession>
<feature type="domain" description="Capsule synthesis protein CapA" evidence="2">
    <location>
        <begin position="3"/>
        <end position="314"/>
    </location>
</feature>
<name>A0A9X2DL93_9BACI</name>
<dbReference type="InterPro" id="IPR019079">
    <property type="entry name" value="Capsule_synth_CapA"/>
</dbReference>
<dbReference type="PANTHER" id="PTHR33393">
    <property type="entry name" value="POLYGLUTAMINE SYNTHESIS ACCESSORY PROTEIN RV0574C-RELATED"/>
    <property type="match status" value="1"/>
</dbReference>
<dbReference type="SMART" id="SM00854">
    <property type="entry name" value="PGA_cap"/>
    <property type="match status" value="1"/>
</dbReference>
<dbReference type="PANTHER" id="PTHR33393:SF11">
    <property type="entry name" value="POLYGLUTAMINE SYNTHESIS ACCESSORY PROTEIN RV0574C-RELATED"/>
    <property type="match status" value="1"/>
</dbReference>
<evidence type="ECO:0000259" key="2">
    <source>
        <dbReference type="SMART" id="SM00854"/>
    </source>
</evidence>
<evidence type="ECO:0000256" key="1">
    <source>
        <dbReference type="ARBA" id="ARBA00005662"/>
    </source>
</evidence>
<dbReference type="SUPFAM" id="SSF56300">
    <property type="entry name" value="Metallo-dependent phosphatases"/>
    <property type="match status" value="1"/>
</dbReference>